<evidence type="ECO:0000313" key="6">
    <source>
        <dbReference type="EMBL" id="CAF4075341.1"/>
    </source>
</evidence>
<dbReference type="InterPro" id="IPR003615">
    <property type="entry name" value="HNH_nuc"/>
</dbReference>
<sequence>MSDEEWITVGRKEKRKSSKSSSKKAGSSSSSPPPPPPSVALVTSTPKIINTEPFNANLQTMYYEIRKEIKENEKKMYDCSNINLVNYLIRRNDSLSEQQMMLLKQPQQIDSLQLICKKIDDMEQHLRKLRISKIKELDIWPGNRTQIEQAEFKDQLIVKYECGHPNQHTIKCMVLNAYFNRDVVRASHIWKYCTQGIGLTEFGLRYNDLNCYRNGLLMYTSIEQAFDRKELCFIYDPFQAKLILKILHKGDDGLMNSMILDKNDLKLYKNYTQFKDIDGKSLSLPKNVYPFRRLLNWHARCAHEYAKTKKWISTSDNFDDFYDLSDLVSLPGDDLNEEDII</sequence>
<evidence type="ECO:0000259" key="2">
    <source>
        <dbReference type="Pfam" id="PF13391"/>
    </source>
</evidence>
<feature type="compositionally biased region" description="Basic residues" evidence="1">
    <location>
        <begin position="12"/>
        <end position="22"/>
    </location>
</feature>
<dbReference type="Proteomes" id="UP000676336">
    <property type="component" value="Unassembled WGS sequence"/>
</dbReference>
<evidence type="ECO:0000313" key="5">
    <source>
        <dbReference type="EMBL" id="CAF2261371.1"/>
    </source>
</evidence>
<dbReference type="Proteomes" id="UP000663855">
    <property type="component" value="Unassembled WGS sequence"/>
</dbReference>
<reference evidence="5" key="1">
    <citation type="submission" date="2021-02" db="EMBL/GenBank/DDBJ databases">
        <authorList>
            <person name="Nowell W R."/>
        </authorList>
    </citation>
    <scope>NUCLEOTIDE SEQUENCE</scope>
</reference>
<dbReference type="Proteomes" id="UP000663824">
    <property type="component" value="Unassembled WGS sequence"/>
</dbReference>
<gene>
    <name evidence="6" type="ORF">BYL167_LOCUS17761</name>
    <name evidence="3" type="ORF">CJN711_LOCUS1899</name>
    <name evidence="4" type="ORF">KQP761_LOCUS10040</name>
    <name evidence="5" type="ORF">MBJ925_LOCUS38642</name>
    <name evidence="7" type="ORF">SMN809_LOCUS16541</name>
</gene>
<comment type="caution">
    <text evidence="5">The sequence shown here is derived from an EMBL/GenBank/DDBJ whole genome shotgun (WGS) entry which is preliminary data.</text>
</comment>
<dbReference type="AlphaFoldDB" id="A0A817AUP6"/>
<evidence type="ECO:0000313" key="8">
    <source>
        <dbReference type="Proteomes" id="UP000663824"/>
    </source>
</evidence>
<protein>
    <recommendedName>
        <fullName evidence="2">HNH nuclease domain-containing protein</fullName>
    </recommendedName>
</protein>
<organism evidence="5 8">
    <name type="scientific">Rotaria magnacalcarata</name>
    <dbReference type="NCBI Taxonomy" id="392030"/>
    <lineage>
        <taxon>Eukaryota</taxon>
        <taxon>Metazoa</taxon>
        <taxon>Spiralia</taxon>
        <taxon>Gnathifera</taxon>
        <taxon>Rotifera</taxon>
        <taxon>Eurotatoria</taxon>
        <taxon>Bdelloidea</taxon>
        <taxon>Philodinida</taxon>
        <taxon>Philodinidae</taxon>
        <taxon>Rotaria</taxon>
    </lineage>
</organism>
<accession>A0A817AUP6</accession>
<dbReference type="EMBL" id="CAJNOW010004208">
    <property type="protein sequence ID" value="CAF1408653.1"/>
    <property type="molecule type" value="Genomic_DNA"/>
</dbReference>
<dbReference type="EMBL" id="CAJOBI010007419">
    <property type="protein sequence ID" value="CAF4085256.1"/>
    <property type="molecule type" value="Genomic_DNA"/>
</dbReference>
<evidence type="ECO:0000313" key="7">
    <source>
        <dbReference type="EMBL" id="CAF4085256.1"/>
    </source>
</evidence>
<feature type="domain" description="HNH nuclease" evidence="2">
    <location>
        <begin position="172"/>
        <end position="233"/>
    </location>
</feature>
<name>A0A817AUP6_9BILA</name>
<dbReference type="EMBL" id="CAJOBH010007118">
    <property type="protein sequence ID" value="CAF4075341.1"/>
    <property type="molecule type" value="Genomic_DNA"/>
</dbReference>
<dbReference type="EMBL" id="CAJNOV010000122">
    <property type="protein sequence ID" value="CAF0991964.1"/>
    <property type="molecule type" value="Genomic_DNA"/>
</dbReference>
<proteinExistence type="predicted"/>
<feature type="region of interest" description="Disordered" evidence="1">
    <location>
        <begin position="1"/>
        <end position="40"/>
    </location>
</feature>
<dbReference type="Proteomes" id="UP000663834">
    <property type="component" value="Unassembled WGS sequence"/>
</dbReference>
<evidence type="ECO:0000313" key="4">
    <source>
        <dbReference type="EMBL" id="CAF1408653.1"/>
    </source>
</evidence>
<dbReference type="EMBL" id="CAJNRE010021669">
    <property type="protein sequence ID" value="CAF2261371.1"/>
    <property type="molecule type" value="Genomic_DNA"/>
</dbReference>
<evidence type="ECO:0000256" key="1">
    <source>
        <dbReference type="SAM" id="MobiDB-lite"/>
    </source>
</evidence>
<dbReference type="OrthoDB" id="10261776at2759"/>
<dbReference type="Pfam" id="PF13391">
    <property type="entry name" value="HNH_2"/>
    <property type="match status" value="1"/>
</dbReference>
<dbReference type="Proteomes" id="UP000681967">
    <property type="component" value="Unassembled WGS sequence"/>
</dbReference>
<evidence type="ECO:0000313" key="3">
    <source>
        <dbReference type="EMBL" id="CAF0991964.1"/>
    </source>
</evidence>